<evidence type="ECO:0000256" key="1">
    <source>
        <dbReference type="SAM" id="MobiDB-lite"/>
    </source>
</evidence>
<dbReference type="EMBL" id="LGKG01000001">
    <property type="protein sequence ID" value="KPC66774.1"/>
    <property type="molecule type" value="Genomic_DNA"/>
</dbReference>
<comment type="caution">
    <text evidence="4">The sequence shown here is derived from an EMBL/GenBank/DDBJ whole genome shotgun (WGS) entry which is preliminary data.</text>
</comment>
<dbReference type="PANTHER" id="PTHR30290:SF65">
    <property type="entry name" value="MONOACYL PHOSPHATIDYLINOSITOL TETRAMANNOSIDE-BINDING PROTEIN LPQW-RELATED"/>
    <property type="match status" value="1"/>
</dbReference>
<proteinExistence type="predicted"/>
<dbReference type="AlphaFoldDB" id="A0A0N1JZZ2"/>
<protein>
    <submittedName>
        <fullName evidence="4">ABC transporter substrate-binding protein</fullName>
    </submittedName>
</protein>
<dbReference type="Proteomes" id="UP000037982">
    <property type="component" value="Unassembled WGS sequence"/>
</dbReference>
<evidence type="ECO:0000313" key="5">
    <source>
        <dbReference type="Proteomes" id="UP000037982"/>
    </source>
</evidence>
<feature type="compositionally biased region" description="Basic and acidic residues" evidence="1">
    <location>
        <begin position="565"/>
        <end position="574"/>
    </location>
</feature>
<dbReference type="Gene3D" id="3.90.76.10">
    <property type="entry name" value="Dipeptide-binding Protein, Domain 1"/>
    <property type="match status" value="1"/>
</dbReference>
<gene>
    <name evidence="4" type="ORF">ADL29_00810</name>
</gene>
<evidence type="ECO:0000313" key="4">
    <source>
        <dbReference type="EMBL" id="KPC66774.1"/>
    </source>
</evidence>
<keyword evidence="5" id="KW-1185">Reference proteome</keyword>
<feature type="region of interest" description="Disordered" evidence="1">
    <location>
        <begin position="392"/>
        <end position="452"/>
    </location>
</feature>
<dbReference type="Pfam" id="PF00496">
    <property type="entry name" value="SBP_bac_5"/>
    <property type="match status" value="1"/>
</dbReference>
<dbReference type="RefSeq" id="WP_053921874.1">
    <property type="nucleotide sequence ID" value="NZ_LGKG01000001.1"/>
</dbReference>
<evidence type="ECO:0000256" key="2">
    <source>
        <dbReference type="SAM" id="SignalP"/>
    </source>
</evidence>
<dbReference type="GO" id="GO:0015833">
    <property type="term" value="P:peptide transport"/>
    <property type="evidence" value="ECO:0007669"/>
    <property type="project" value="TreeGrafter"/>
</dbReference>
<name>A0A0N1JZZ2_9ACTN</name>
<feature type="region of interest" description="Disordered" evidence="1">
    <location>
        <begin position="517"/>
        <end position="574"/>
    </location>
</feature>
<sequence>MTDQVSSACRRRRCAALIAAGVLLPLPVLAGCGDDSDAPAASQDIAPAARERLKDGGTVRWAVDTMPGTLNAFQADADSTTARITGAVLPALFTLDDRGRPQRNADYLDAADITARDPKQVVTYKINRRARWSDGRTIGAADFIAQWKALRGKDNAFWTARNAGYDRIAKVAQGRNSHEVKVTFARPYADWRSLFTPLYPQSVMGDADAFNDGSRERLAVVAGPFMVGEREKGNDRVTLVRNPRWWGARAKLDRIVFTELPRDKRAAALADGSVDVAEVDPGAAKKVAAAGHPAARAGLRGYTVRKALEPAYTQLALNGSTGPLTDERVRRAVARAIDRQALADTVLKPLRLPAKPLGSHLLMAGQEGYQDHSDAVGGQDAGAAKALLADAGWKPGGTTEQAKQRPHEAVPTGLGGTSSPKGGSSDGRNPERPGHAARAAAQDHDAGARPAVAEAPLSAAGAVGSEVQQSALLRQSAALYKAEAAAREAADGGATTASRTYQRRAARALVAAERVETGQDLGQEATGGTRPMSAEQAREARADEERAHPVAAAQVPADAGPEAKGAPKERAAAVPVMRKDGKPLTLRFVLPDGVGSEQLRTVGERISGMLGKIGIQTTVQRVADASYFQDHIAAGDYDLALYSWPGTAYPATDARPIYAKPEPAADGSLTVEQNYTRVGTDHIDQLFDQAAAELDEDAAGSLMAQADARIWAVAGSIPLYQRPELVATRKSLKNVGAFGFSSPRFQDIGYTKQGWSQS</sequence>
<dbReference type="InterPro" id="IPR039424">
    <property type="entry name" value="SBP_5"/>
</dbReference>
<organism evidence="4 5">
    <name type="scientific">Streptomyces chattanoogensis</name>
    <dbReference type="NCBI Taxonomy" id="66876"/>
    <lineage>
        <taxon>Bacteria</taxon>
        <taxon>Bacillati</taxon>
        <taxon>Actinomycetota</taxon>
        <taxon>Actinomycetes</taxon>
        <taxon>Kitasatosporales</taxon>
        <taxon>Streptomycetaceae</taxon>
        <taxon>Streptomyces</taxon>
    </lineage>
</organism>
<dbReference type="Gene3D" id="3.40.190.10">
    <property type="entry name" value="Periplasmic binding protein-like II"/>
    <property type="match status" value="1"/>
</dbReference>
<dbReference type="InterPro" id="IPR000914">
    <property type="entry name" value="SBP_5_dom"/>
</dbReference>
<feature type="compositionally biased region" description="Basic and acidic residues" evidence="1">
    <location>
        <begin position="536"/>
        <end position="548"/>
    </location>
</feature>
<dbReference type="PATRIC" id="fig|66876.3.peg.177"/>
<feature type="signal peptide" evidence="2">
    <location>
        <begin position="1"/>
        <end position="30"/>
    </location>
</feature>
<dbReference type="PANTHER" id="PTHR30290">
    <property type="entry name" value="PERIPLASMIC BINDING COMPONENT OF ABC TRANSPORTER"/>
    <property type="match status" value="1"/>
</dbReference>
<dbReference type="CDD" id="cd08501">
    <property type="entry name" value="PBP2_Lpqw"/>
    <property type="match status" value="1"/>
</dbReference>
<dbReference type="GO" id="GO:1904680">
    <property type="term" value="F:peptide transmembrane transporter activity"/>
    <property type="evidence" value="ECO:0007669"/>
    <property type="project" value="TreeGrafter"/>
</dbReference>
<dbReference type="SUPFAM" id="SSF53850">
    <property type="entry name" value="Periplasmic binding protein-like II"/>
    <property type="match status" value="2"/>
</dbReference>
<evidence type="ECO:0000259" key="3">
    <source>
        <dbReference type="Pfam" id="PF00496"/>
    </source>
</evidence>
<feature type="chain" id="PRO_5038989385" evidence="2">
    <location>
        <begin position="31"/>
        <end position="758"/>
    </location>
</feature>
<dbReference type="Gene3D" id="3.10.105.10">
    <property type="entry name" value="Dipeptide-binding Protein, Domain 3"/>
    <property type="match status" value="2"/>
</dbReference>
<keyword evidence="2" id="KW-0732">Signal</keyword>
<accession>A0A0N1JZZ2</accession>
<reference evidence="5" key="1">
    <citation type="submission" date="2015-07" db="EMBL/GenBank/DDBJ databases">
        <authorList>
            <person name="Ju K.-S."/>
            <person name="Doroghazi J.R."/>
            <person name="Metcalf W.W."/>
        </authorList>
    </citation>
    <scope>NUCLEOTIDE SEQUENCE [LARGE SCALE GENOMIC DNA]</scope>
    <source>
        <strain evidence="5">NRRL ISP-5002</strain>
    </source>
</reference>
<feature type="domain" description="Solute-binding protein family 5" evidence="3">
    <location>
        <begin position="114"/>
        <end position="401"/>
    </location>
</feature>